<evidence type="ECO:0000256" key="4">
    <source>
        <dbReference type="SAM" id="SignalP"/>
    </source>
</evidence>
<organism evidence="6 7">
    <name type="scientific">Channa argus</name>
    <name type="common">Northern snakehead</name>
    <name type="synonym">Ophicephalus argus</name>
    <dbReference type="NCBI Taxonomy" id="215402"/>
    <lineage>
        <taxon>Eukaryota</taxon>
        <taxon>Metazoa</taxon>
        <taxon>Chordata</taxon>
        <taxon>Craniata</taxon>
        <taxon>Vertebrata</taxon>
        <taxon>Euteleostomi</taxon>
        <taxon>Actinopterygii</taxon>
        <taxon>Neopterygii</taxon>
        <taxon>Teleostei</taxon>
        <taxon>Neoteleostei</taxon>
        <taxon>Acanthomorphata</taxon>
        <taxon>Anabantaria</taxon>
        <taxon>Anabantiformes</taxon>
        <taxon>Channoidei</taxon>
        <taxon>Channidae</taxon>
        <taxon>Channa</taxon>
    </lineage>
</organism>
<reference evidence="7" key="2">
    <citation type="submission" date="2019-02" db="EMBL/GenBank/DDBJ databases">
        <title>Opniocepnalus argus Var Kimnra genome.</title>
        <authorList>
            <person name="Zhou C."/>
            <person name="Xiao S."/>
        </authorList>
    </citation>
    <scope>NUCLEOTIDE SEQUENCE [LARGE SCALE GENOMIC DNA]</scope>
</reference>
<dbReference type="GO" id="GO:0070052">
    <property type="term" value="F:collagen V binding"/>
    <property type="evidence" value="ECO:0007669"/>
    <property type="project" value="TreeGrafter"/>
</dbReference>
<sequence>MRWWLAVASLWLLVLLTIRDAEARNRSHNQDGETRKGKKKDGQGHRRTRAGHSKPYKIRLIPDPRIPVEPGENQGNILFLPYRSVQEQKSSYNVIPGMMLKGELNAEGKQGQCVYRGLTMFDEAVWSPEPCVTCLCTRGQVVCDKITCPTTRCHFPFTPAGECCPVCMEPVSSDPSEPVRPLTQEEIQRILWREEEEHREEEERQRKKDEARKKRRKQRKEQTEKQRKIVEERRQEEEEALREQVAKEEEELRKELEEERRRQEEEDRKQKEEAEREAREKERKLEEERREQEDNEREELLALAEKEQERQEEAEEERQEEAEEEEEVWLRGDVFKMLPEPEEPEEPDLVSVPIPGPPVVTVELKELETELEVEEAEEVEEAVEVEEEGEEREVVAGDRGGLPPGCDISDVTVTCENAKLTHFPPLSIPELKSLSLEGNNISGIPAEAFNGIPNLEWINLKKNKLTSAGIDANAFKVLKMLTRLYLDGNLLETIPSHLPTALQELKINENRLRGIEENSFQDLRNLVILELEGNLLSEGNLSPLAFTPLIQLSYLRLGRNYFRTIPQGLPSSLLELYLENNLIEEISETAFNQTSSLNVVSLRHNRLDETRIAPMAWINHRNLESIDLSHNELYLVPSYLPRSLLHLVLVGNKIERIPGYVFAHMAPGLEYLYLSFNKLDGEGVEPESFFGSYHSMVELCLDHNQLITVPSGINEMTNLHFLRLNNNMIRSIPDESICDLSHSGDSTLMALRLENNYIDPQKVSPSAFSCVLASSSLISVPGKIPEDTVMIDLQNNDITEIKEDDFKGLHKLYGLFLINNKISKIHPKAFRNMEHLRLLYLSYNLLTEIPANLPPNIIELRFHENKINRIQKDAFKGLRKLHVLELGANPLANSGMELGAFNGLSTLYIGIAEAKLTALPKDLPSSITELSLDYNKITKVEVEDLIRYKNLQRLGLGFNQIKFVENGSFISIPNIREIHLDNNRLKKVPPGLSSLRYLQLVNPTQIVTALLSMSIFVTSSKAATIVIFLHGNKINSVGINDFCPITASVKKNLYTAISLFANPVKYWDIQPSTFRCVTGRRGVQLGNFRKK</sequence>
<dbReference type="Proteomes" id="UP000503349">
    <property type="component" value="Chromosome 5"/>
</dbReference>
<dbReference type="Pfam" id="PF00093">
    <property type="entry name" value="VWC"/>
    <property type="match status" value="1"/>
</dbReference>
<feature type="chain" id="PRO_5026215597" evidence="4">
    <location>
        <begin position="24"/>
        <end position="1091"/>
    </location>
</feature>
<feature type="compositionally biased region" description="Basic and acidic residues" evidence="3">
    <location>
        <begin position="198"/>
        <end position="212"/>
    </location>
</feature>
<feature type="compositionally biased region" description="Acidic residues" evidence="3">
    <location>
        <begin position="312"/>
        <end position="327"/>
    </location>
</feature>
<dbReference type="InterPro" id="IPR003591">
    <property type="entry name" value="Leu-rich_rpt_typical-subtyp"/>
</dbReference>
<dbReference type="AlphaFoldDB" id="A0A6G1PIX2"/>
<accession>A0A6G1PIX2</accession>
<dbReference type="PROSITE" id="PS01208">
    <property type="entry name" value="VWFC_1"/>
    <property type="match status" value="1"/>
</dbReference>
<protein>
    <submittedName>
        <fullName evidence="6">Extracellular matrix protein 2 Matrix glycoprotein SC1/ECM2</fullName>
    </submittedName>
</protein>
<evidence type="ECO:0000256" key="1">
    <source>
        <dbReference type="ARBA" id="ARBA00022614"/>
    </source>
</evidence>
<gene>
    <name evidence="6" type="ORF">EXN66_Car005922</name>
</gene>
<dbReference type="GO" id="GO:0030198">
    <property type="term" value="P:extracellular matrix organization"/>
    <property type="evidence" value="ECO:0007669"/>
    <property type="project" value="TreeGrafter"/>
</dbReference>
<dbReference type="PROSITE" id="PS50184">
    <property type="entry name" value="VWFC_2"/>
    <property type="match status" value="1"/>
</dbReference>
<dbReference type="SUPFAM" id="SSF57603">
    <property type="entry name" value="FnI-like domain"/>
    <property type="match status" value="1"/>
</dbReference>
<evidence type="ECO:0000313" key="6">
    <source>
        <dbReference type="EMBL" id="KAF3690250.1"/>
    </source>
</evidence>
<evidence type="ECO:0000259" key="5">
    <source>
        <dbReference type="PROSITE" id="PS50184"/>
    </source>
</evidence>
<dbReference type="PROSITE" id="PS51450">
    <property type="entry name" value="LRR"/>
    <property type="match status" value="3"/>
</dbReference>
<keyword evidence="2" id="KW-0677">Repeat</keyword>
<evidence type="ECO:0000256" key="2">
    <source>
        <dbReference type="ARBA" id="ARBA00022737"/>
    </source>
</evidence>
<feature type="region of interest" description="Disordered" evidence="3">
    <location>
        <begin position="198"/>
        <end position="330"/>
    </location>
</feature>
<feature type="signal peptide" evidence="4">
    <location>
        <begin position="1"/>
        <end position="23"/>
    </location>
</feature>
<dbReference type="Pfam" id="PF13855">
    <property type="entry name" value="LRR_8"/>
    <property type="match status" value="5"/>
</dbReference>
<feature type="compositionally biased region" description="Basic and acidic residues" evidence="3">
    <location>
        <begin position="220"/>
        <end position="311"/>
    </location>
</feature>
<dbReference type="FunFam" id="3.80.10.10:FF:000284">
    <property type="entry name" value="extracellular matrix protein 2 isoform X1"/>
    <property type="match status" value="1"/>
</dbReference>
<feature type="compositionally biased region" description="Basic residues" evidence="3">
    <location>
        <begin position="45"/>
        <end position="54"/>
    </location>
</feature>
<evidence type="ECO:0000313" key="7">
    <source>
        <dbReference type="Proteomes" id="UP000503349"/>
    </source>
</evidence>
<dbReference type="FunFam" id="3.80.10.10:FF:000772">
    <property type="entry name" value="Extracellular matrix protein 2"/>
    <property type="match status" value="1"/>
</dbReference>
<reference evidence="6 7" key="1">
    <citation type="submission" date="2019-02" db="EMBL/GenBank/DDBJ databases">
        <title>Opniocepnalus argus genome.</title>
        <authorList>
            <person name="Zhou C."/>
            <person name="Xiao S."/>
        </authorList>
    </citation>
    <scope>NUCLEOTIDE SEQUENCE [LARGE SCALE GENOMIC DNA]</scope>
    <source>
        <strain evidence="6">OARG1902GOOAL</strain>
        <tissue evidence="6">Muscle</tissue>
    </source>
</reference>
<feature type="domain" description="VWFC" evidence="5">
    <location>
        <begin position="111"/>
        <end position="168"/>
    </location>
</feature>
<dbReference type="SMART" id="SM00214">
    <property type="entry name" value="VWC"/>
    <property type="match status" value="1"/>
</dbReference>
<dbReference type="GO" id="GO:0010811">
    <property type="term" value="P:positive regulation of cell-substrate adhesion"/>
    <property type="evidence" value="ECO:0007669"/>
    <property type="project" value="TreeGrafter"/>
</dbReference>
<dbReference type="Gene3D" id="6.20.200.20">
    <property type="match status" value="1"/>
</dbReference>
<feature type="region of interest" description="Disordered" evidence="3">
    <location>
        <begin position="370"/>
        <end position="403"/>
    </location>
</feature>
<proteinExistence type="predicted"/>
<keyword evidence="4" id="KW-0732">Signal</keyword>
<dbReference type="SUPFAM" id="SSF52058">
    <property type="entry name" value="L domain-like"/>
    <property type="match status" value="2"/>
</dbReference>
<dbReference type="InterPro" id="IPR001611">
    <property type="entry name" value="Leu-rich_rpt"/>
</dbReference>
<dbReference type="SMART" id="SM00365">
    <property type="entry name" value="LRR_SD22"/>
    <property type="match status" value="8"/>
</dbReference>
<feature type="region of interest" description="Disordered" evidence="3">
    <location>
        <begin position="25"/>
        <end position="54"/>
    </location>
</feature>
<keyword evidence="7" id="KW-1185">Reference proteome</keyword>
<dbReference type="EMBL" id="CM015716">
    <property type="protein sequence ID" value="KAF3690250.1"/>
    <property type="molecule type" value="Genomic_DNA"/>
</dbReference>
<feature type="compositionally biased region" description="Acidic residues" evidence="3">
    <location>
        <begin position="370"/>
        <end position="391"/>
    </location>
</feature>
<dbReference type="SMART" id="SM00364">
    <property type="entry name" value="LRR_BAC"/>
    <property type="match status" value="7"/>
</dbReference>
<dbReference type="SMART" id="SM00369">
    <property type="entry name" value="LRR_TYP"/>
    <property type="match status" value="15"/>
</dbReference>
<dbReference type="Gene3D" id="3.80.10.10">
    <property type="entry name" value="Ribonuclease Inhibitor"/>
    <property type="match status" value="4"/>
</dbReference>
<feature type="compositionally biased region" description="Basic and acidic residues" evidence="3">
    <location>
        <begin position="25"/>
        <end position="44"/>
    </location>
</feature>
<dbReference type="InterPro" id="IPR043184">
    <property type="entry name" value="ECM2"/>
</dbReference>
<keyword evidence="1" id="KW-0433">Leucine-rich repeat</keyword>
<dbReference type="InterPro" id="IPR001007">
    <property type="entry name" value="VWF_dom"/>
</dbReference>
<dbReference type="PANTHER" id="PTHR46544:SF1">
    <property type="entry name" value="EXTRACELLULAR MATRIX PROTEIN 2"/>
    <property type="match status" value="1"/>
</dbReference>
<dbReference type="GO" id="GO:0031012">
    <property type="term" value="C:extracellular matrix"/>
    <property type="evidence" value="ECO:0007669"/>
    <property type="project" value="TreeGrafter"/>
</dbReference>
<dbReference type="PANTHER" id="PTHR46544">
    <property type="entry name" value="EXTRACELLULAR MATRIX PROTEIN 2-RELATED"/>
    <property type="match status" value="1"/>
</dbReference>
<dbReference type="InterPro" id="IPR032675">
    <property type="entry name" value="LRR_dom_sf"/>
</dbReference>
<name>A0A6G1PIX2_CHAAH</name>
<evidence type="ECO:0000256" key="3">
    <source>
        <dbReference type="SAM" id="MobiDB-lite"/>
    </source>
</evidence>
<dbReference type="GO" id="GO:0008201">
    <property type="term" value="F:heparin binding"/>
    <property type="evidence" value="ECO:0007669"/>
    <property type="project" value="TreeGrafter"/>
</dbReference>